<dbReference type="AlphaFoldDB" id="A0A0K1PWX4"/>
<dbReference type="PROSITE" id="PS01347">
    <property type="entry name" value="MRAY_1"/>
    <property type="match status" value="1"/>
</dbReference>
<keyword evidence="9 12" id="KW-0472">Membrane</keyword>
<keyword evidence="11 12" id="KW-0961">Cell wall biogenesis/degradation</keyword>
<dbReference type="Proteomes" id="UP000064967">
    <property type="component" value="Chromosome"/>
</dbReference>
<feature type="transmembrane region" description="Helical" evidence="12">
    <location>
        <begin position="139"/>
        <end position="155"/>
    </location>
</feature>
<organism evidence="15 16">
    <name type="scientific">Labilithrix luteola</name>
    <dbReference type="NCBI Taxonomy" id="1391654"/>
    <lineage>
        <taxon>Bacteria</taxon>
        <taxon>Pseudomonadati</taxon>
        <taxon>Myxococcota</taxon>
        <taxon>Polyangia</taxon>
        <taxon>Polyangiales</taxon>
        <taxon>Labilitrichaceae</taxon>
        <taxon>Labilithrix</taxon>
    </lineage>
</organism>
<evidence type="ECO:0000256" key="3">
    <source>
        <dbReference type="ARBA" id="ARBA00022618"/>
    </source>
</evidence>
<feature type="transmembrane region" description="Helical" evidence="12">
    <location>
        <begin position="102"/>
        <end position="119"/>
    </location>
</feature>
<dbReference type="PANTHER" id="PTHR22926">
    <property type="entry name" value="PHOSPHO-N-ACETYLMURAMOYL-PENTAPEPTIDE-TRANSFERASE"/>
    <property type="match status" value="1"/>
</dbReference>
<dbReference type="NCBIfam" id="TIGR00445">
    <property type="entry name" value="mraY"/>
    <property type="match status" value="1"/>
</dbReference>
<evidence type="ECO:0000256" key="10">
    <source>
        <dbReference type="ARBA" id="ARBA00023306"/>
    </source>
</evidence>
<dbReference type="CDD" id="cd06852">
    <property type="entry name" value="GT_MraY"/>
    <property type="match status" value="1"/>
</dbReference>
<dbReference type="KEGG" id="llu:AKJ09_04692"/>
<comment type="subcellular location">
    <subcellularLocation>
        <location evidence="12">Cell membrane</location>
        <topology evidence="12">Multi-pass membrane protein</topology>
    </subcellularLocation>
    <subcellularLocation>
        <location evidence="1">Membrane</location>
        <topology evidence="1">Multi-pass membrane protein</topology>
    </subcellularLocation>
</comment>
<evidence type="ECO:0000256" key="13">
    <source>
        <dbReference type="NCBIfam" id="TIGR00445"/>
    </source>
</evidence>
<dbReference type="EC" id="2.7.8.13" evidence="12 13"/>
<dbReference type="PROSITE" id="PS01348">
    <property type="entry name" value="MRAY_2"/>
    <property type="match status" value="1"/>
</dbReference>
<dbReference type="InterPro" id="IPR000715">
    <property type="entry name" value="Glycosyl_transferase_4"/>
</dbReference>
<feature type="transmembrane region" description="Helical" evidence="12">
    <location>
        <begin position="219"/>
        <end position="243"/>
    </location>
</feature>
<feature type="binding site" evidence="14">
    <location>
        <position position="206"/>
    </location>
    <ligand>
        <name>Mg(2+)</name>
        <dbReference type="ChEBI" id="CHEBI:18420"/>
    </ligand>
</feature>
<evidence type="ECO:0000256" key="14">
    <source>
        <dbReference type="PIRSR" id="PIRSR600715-1"/>
    </source>
</evidence>
<keyword evidence="12 14" id="KW-0479">Metal-binding</keyword>
<name>A0A0K1PWX4_9BACT</name>
<dbReference type="EMBL" id="CP012333">
    <property type="protein sequence ID" value="AKU98028.1"/>
    <property type="molecule type" value="Genomic_DNA"/>
</dbReference>
<keyword evidence="12 14" id="KW-0460">Magnesium</keyword>
<evidence type="ECO:0000256" key="1">
    <source>
        <dbReference type="ARBA" id="ARBA00004141"/>
    </source>
</evidence>
<dbReference type="GO" id="GO:0046872">
    <property type="term" value="F:metal ion binding"/>
    <property type="evidence" value="ECO:0007669"/>
    <property type="project" value="UniProtKB-KW"/>
</dbReference>
<dbReference type="RefSeq" id="WP_146649069.1">
    <property type="nucleotide sequence ID" value="NZ_CP012333.1"/>
</dbReference>
<keyword evidence="8 12" id="KW-1133">Transmembrane helix</keyword>
<proteinExistence type="inferred from homology"/>
<dbReference type="InterPro" id="IPR018480">
    <property type="entry name" value="PNAcMuramoyl-5peptid_Trfase_CS"/>
</dbReference>
<protein>
    <recommendedName>
        <fullName evidence="12 13">Phospho-N-acetylmuramoyl-pentapeptide-transferase</fullName>
        <ecNumber evidence="12 13">2.7.8.13</ecNumber>
    </recommendedName>
    <alternativeName>
        <fullName evidence="12">UDP-MurNAc-pentapeptide phosphotransferase</fullName>
    </alternativeName>
</protein>
<feature type="transmembrane region" description="Helical" evidence="12">
    <location>
        <begin position="78"/>
        <end position="96"/>
    </location>
</feature>
<evidence type="ECO:0000256" key="7">
    <source>
        <dbReference type="ARBA" id="ARBA00022984"/>
    </source>
</evidence>
<dbReference type="GO" id="GO:0051992">
    <property type="term" value="F:UDP-N-acetylmuramoyl-L-alanyl-D-glutamyl-meso-2,6-diaminopimelyl-D-alanyl-D-alanine:undecaprenyl-phosphate transferase activity"/>
    <property type="evidence" value="ECO:0007669"/>
    <property type="project" value="RHEA"/>
</dbReference>
<dbReference type="HAMAP" id="MF_00038">
    <property type="entry name" value="MraY"/>
    <property type="match status" value="1"/>
</dbReference>
<feature type="transmembrane region" description="Helical" evidence="12">
    <location>
        <begin position="362"/>
        <end position="381"/>
    </location>
</feature>
<dbReference type="GO" id="GO:0008360">
    <property type="term" value="P:regulation of cell shape"/>
    <property type="evidence" value="ECO:0007669"/>
    <property type="project" value="UniProtKB-KW"/>
</dbReference>
<dbReference type="GO" id="GO:0005886">
    <property type="term" value="C:plasma membrane"/>
    <property type="evidence" value="ECO:0007669"/>
    <property type="project" value="UniProtKB-SubCell"/>
</dbReference>
<keyword evidence="16" id="KW-1185">Reference proteome</keyword>
<gene>
    <name evidence="12" type="primary">mraY</name>
    <name evidence="15" type="ORF">AKJ09_04692</name>
</gene>
<sequence>MIYELLYPLRHSVSWLGWLNVLRYVPFRIIAATITSMLICFLLSPWFIRELQKKQIGQVVRDVGNIPEGHIKKRGTPTMGGALLLLAVLGSTILWADLRNPFVLAATAVTAGYGVIGYLDDYLKIRMKNSKGLPARFKLLGQFLVAAAILTWLFTSKDRLPPDFWEIKDRVAIPFVAFAKHPISLPTWLYVVFAVITVVCMSNAVNFTDGLDGLAIGPVIFNAGTYLIWAYLCGATFGIANVAQRFVVAKYLDIPFIASAGELAIFCGAMVGAGIGFLWYNTYPAQVFMGDVGALALGGGLGMCAVFTKNELLSIILGGIFFLEGLSVVTQVVSFRLTGKRIFLMAPIHHHYEKKGWPEPKIIVRFWIISILLALVSLASLKLR</sequence>
<evidence type="ECO:0000256" key="9">
    <source>
        <dbReference type="ARBA" id="ARBA00023136"/>
    </source>
</evidence>
<dbReference type="UniPathway" id="UPA00219"/>
<comment type="similarity">
    <text evidence="2 12">Belongs to the glycosyltransferase 4 family. MraY subfamily.</text>
</comment>
<comment type="function">
    <text evidence="12">Catalyzes the initial step of the lipid cycle reactions in the biosynthesis of the cell wall peptidoglycan: transfers peptidoglycan precursor phospho-MurNAc-pentapeptide from UDP-MurNAc-pentapeptide onto the lipid carrier undecaprenyl phosphate, yielding undecaprenyl-pyrophosphoryl-MurNAc-pentapeptide, known as lipid I.</text>
</comment>
<evidence type="ECO:0000256" key="8">
    <source>
        <dbReference type="ARBA" id="ARBA00022989"/>
    </source>
</evidence>
<dbReference type="GO" id="GO:0008963">
    <property type="term" value="F:phospho-N-acetylmuramoyl-pentapeptide-transferase activity"/>
    <property type="evidence" value="ECO:0007669"/>
    <property type="project" value="UniProtKB-UniRule"/>
</dbReference>
<comment type="pathway">
    <text evidence="12">Cell wall biogenesis; peptidoglycan biosynthesis.</text>
</comment>
<feature type="binding site" evidence="14">
    <location>
        <position position="291"/>
    </location>
    <ligand>
        <name>Mg(2+)</name>
        <dbReference type="ChEBI" id="CHEBI:18420"/>
    </ligand>
</feature>
<feature type="transmembrane region" description="Helical" evidence="12">
    <location>
        <begin position="188"/>
        <end position="207"/>
    </location>
</feature>
<feature type="transmembrane region" description="Helical" evidence="12">
    <location>
        <begin position="263"/>
        <end position="280"/>
    </location>
</feature>
<keyword evidence="6 12" id="KW-0133">Cell shape</keyword>
<dbReference type="PANTHER" id="PTHR22926:SF5">
    <property type="entry name" value="PHOSPHO-N-ACETYLMURAMOYL-PENTAPEPTIDE-TRANSFERASE HOMOLOG"/>
    <property type="match status" value="1"/>
</dbReference>
<dbReference type="Pfam" id="PF00953">
    <property type="entry name" value="Glycos_transf_4"/>
    <property type="match status" value="1"/>
</dbReference>
<evidence type="ECO:0000313" key="16">
    <source>
        <dbReference type="Proteomes" id="UP000064967"/>
    </source>
</evidence>
<comment type="catalytic activity">
    <reaction evidence="12">
        <text>UDP-N-acetyl-alpha-D-muramoyl-L-alanyl-gamma-D-glutamyl-meso-2,6-diaminopimeloyl-D-alanyl-D-alanine + di-trans,octa-cis-undecaprenyl phosphate = di-trans,octa-cis-undecaprenyl diphospho-N-acetyl-alpha-D-muramoyl-L-alanyl-D-glutamyl-meso-2,6-diaminopimeloyl-D-alanyl-D-alanine + UMP</text>
        <dbReference type="Rhea" id="RHEA:28386"/>
        <dbReference type="ChEBI" id="CHEBI:57865"/>
        <dbReference type="ChEBI" id="CHEBI:60392"/>
        <dbReference type="ChEBI" id="CHEBI:61386"/>
        <dbReference type="ChEBI" id="CHEBI:61387"/>
        <dbReference type="EC" id="2.7.8.13"/>
    </reaction>
</comment>
<evidence type="ECO:0000256" key="5">
    <source>
        <dbReference type="ARBA" id="ARBA00022692"/>
    </source>
</evidence>
<evidence type="ECO:0000256" key="11">
    <source>
        <dbReference type="ARBA" id="ARBA00023316"/>
    </source>
</evidence>
<dbReference type="GO" id="GO:0009252">
    <property type="term" value="P:peptidoglycan biosynthetic process"/>
    <property type="evidence" value="ECO:0007669"/>
    <property type="project" value="UniProtKB-UniRule"/>
</dbReference>
<keyword evidence="3 12" id="KW-0132">Cell division</keyword>
<keyword evidence="7 12" id="KW-0573">Peptidoglycan synthesis</keyword>
<reference evidence="15 16" key="1">
    <citation type="submission" date="2015-08" db="EMBL/GenBank/DDBJ databases">
        <authorList>
            <person name="Babu N.S."/>
            <person name="Beckwith C.J."/>
            <person name="Beseler K.G."/>
            <person name="Brison A."/>
            <person name="Carone J.V."/>
            <person name="Caskin T.P."/>
            <person name="Diamond M."/>
            <person name="Durham M.E."/>
            <person name="Foxe J.M."/>
            <person name="Go M."/>
            <person name="Henderson B.A."/>
            <person name="Jones I.B."/>
            <person name="McGettigan J.A."/>
            <person name="Micheletti S.J."/>
            <person name="Nasrallah M.E."/>
            <person name="Ortiz D."/>
            <person name="Piller C.R."/>
            <person name="Privatt S.R."/>
            <person name="Schneider S.L."/>
            <person name="Sharp S."/>
            <person name="Smith T.C."/>
            <person name="Stanton J.D."/>
            <person name="Ullery H.E."/>
            <person name="Wilson R.J."/>
            <person name="Serrano M.G."/>
            <person name="Buck G."/>
            <person name="Lee V."/>
            <person name="Wang Y."/>
            <person name="Carvalho R."/>
            <person name="Voegtly L."/>
            <person name="Shi R."/>
            <person name="Duckworth R."/>
            <person name="Johnson A."/>
            <person name="Loviza R."/>
            <person name="Walstead R."/>
            <person name="Shah Z."/>
            <person name="Kiflezghi M."/>
            <person name="Wade K."/>
            <person name="Ball S.L."/>
            <person name="Bradley K.W."/>
            <person name="Asai D.J."/>
            <person name="Bowman C.A."/>
            <person name="Russell D.A."/>
            <person name="Pope W.H."/>
            <person name="Jacobs-Sera D."/>
            <person name="Hendrix R.W."/>
            <person name="Hatfull G.F."/>
        </authorList>
    </citation>
    <scope>NUCLEOTIDE SEQUENCE [LARGE SCALE GENOMIC DNA]</scope>
    <source>
        <strain evidence="15 16">DSM 27648</strain>
    </source>
</reference>
<accession>A0A0K1PWX4</accession>
<comment type="cofactor">
    <cofactor evidence="12 14">
        <name>Mg(2+)</name>
        <dbReference type="ChEBI" id="CHEBI:18420"/>
    </cofactor>
</comment>
<dbReference type="InterPro" id="IPR003524">
    <property type="entry name" value="PNAcMuramoyl-5peptid_Trfase"/>
</dbReference>
<dbReference type="GO" id="GO:0071555">
    <property type="term" value="P:cell wall organization"/>
    <property type="evidence" value="ECO:0007669"/>
    <property type="project" value="UniProtKB-KW"/>
</dbReference>
<evidence type="ECO:0000256" key="2">
    <source>
        <dbReference type="ARBA" id="ARBA00005583"/>
    </source>
</evidence>
<keyword evidence="4 12" id="KW-0808">Transferase</keyword>
<dbReference type="STRING" id="1391654.AKJ09_04692"/>
<evidence type="ECO:0000313" key="15">
    <source>
        <dbReference type="EMBL" id="AKU98028.1"/>
    </source>
</evidence>
<feature type="transmembrane region" description="Helical" evidence="12">
    <location>
        <begin position="314"/>
        <end position="335"/>
    </location>
</feature>
<keyword evidence="12" id="KW-1003">Cell membrane</keyword>
<dbReference type="OrthoDB" id="9805475at2"/>
<dbReference type="GO" id="GO:0051301">
    <property type="term" value="P:cell division"/>
    <property type="evidence" value="ECO:0007669"/>
    <property type="project" value="UniProtKB-KW"/>
</dbReference>
<evidence type="ECO:0000256" key="12">
    <source>
        <dbReference type="HAMAP-Rule" id="MF_00038"/>
    </source>
</evidence>
<keyword evidence="10 12" id="KW-0131">Cell cycle</keyword>
<dbReference type="PATRIC" id="fig|1391654.3.peg.4757"/>
<evidence type="ECO:0000256" key="4">
    <source>
        <dbReference type="ARBA" id="ARBA00022679"/>
    </source>
</evidence>
<feature type="transmembrane region" description="Helical" evidence="12">
    <location>
        <begin position="25"/>
        <end position="48"/>
    </location>
</feature>
<evidence type="ECO:0000256" key="6">
    <source>
        <dbReference type="ARBA" id="ARBA00022960"/>
    </source>
</evidence>
<keyword evidence="5 12" id="KW-0812">Transmembrane</keyword>